<feature type="transmembrane region" description="Helical" evidence="1">
    <location>
        <begin position="469"/>
        <end position="488"/>
    </location>
</feature>
<accession>A0ABV6YYS1</accession>
<reference evidence="2 3" key="1">
    <citation type="submission" date="2024-09" db="EMBL/GenBank/DDBJ databases">
        <title>Laminarin stimulates single cell rates of sulfate reduction while oxygen inhibits transcriptomic activity in coastal marine sediment.</title>
        <authorList>
            <person name="Lindsay M."/>
            <person name="Orcutt B."/>
            <person name="Emerson D."/>
            <person name="Stepanauskas R."/>
            <person name="D'Angelo T."/>
        </authorList>
    </citation>
    <scope>NUCLEOTIDE SEQUENCE [LARGE SCALE GENOMIC DNA]</scope>
    <source>
        <strain evidence="2">SAG AM-311-K15</strain>
    </source>
</reference>
<feature type="transmembrane region" description="Helical" evidence="1">
    <location>
        <begin position="20"/>
        <end position="39"/>
    </location>
</feature>
<dbReference type="EMBL" id="JBHPBY010000179">
    <property type="protein sequence ID" value="MFC1851337.1"/>
    <property type="molecule type" value="Genomic_DNA"/>
</dbReference>
<feature type="transmembrane region" description="Helical" evidence="1">
    <location>
        <begin position="494"/>
        <end position="511"/>
    </location>
</feature>
<feature type="transmembrane region" description="Helical" evidence="1">
    <location>
        <begin position="436"/>
        <end position="457"/>
    </location>
</feature>
<dbReference type="Proteomes" id="UP001594351">
    <property type="component" value="Unassembled WGS sequence"/>
</dbReference>
<name>A0ABV6YYS1_UNCC1</name>
<feature type="transmembrane region" description="Helical" evidence="1">
    <location>
        <begin position="241"/>
        <end position="261"/>
    </location>
</feature>
<feature type="transmembrane region" description="Helical" evidence="1">
    <location>
        <begin position="93"/>
        <end position="115"/>
    </location>
</feature>
<keyword evidence="1" id="KW-0472">Membrane</keyword>
<evidence type="ECO:0000313" key="2">
    <source>
        <dbReference type="EMBL" id="MFC1851337.1"/>
    </source>
</evidence>
<feature type="transmembrane region" description="Helical" evidence="1">
    <location>
        <begin position="127"/>
        <end position="148"/>
    </location>
</feature>
<proteinExistence type="predicted"/>
<feature type="transmembrane region" description="Helical" evidence="1">
    <location>
        <begin position="290"/>
        <end position="306"/>
    </location>
</feature>
<keyword evidence="3" id="KW-1185">Reference proteome</keyword>
<evidence type="ECO:0000256" key="1">
    <source>
        <dbReference type="SAM" id="Phobius"/>
    </source>
</evidence>
<feature type="transmembrane region" description="Helical" evidence="1">
    <location>
        <begin position="268"/>
        <end position="284"/>
    </location>
</feature>
<comment type="caution">
    <text evidence="2">The sequence shown here is derived from an EMBL/GenBank/DDBJ whole genome shotgun (WGS) entry which is preliminary data.</text>
</comment>
<feature type="transmembrane region" description="Helical" evidence="1">
    <location>
        <begin position="188"/>
        <end position="210"/>
    </location>
</feature>
<feature type="transmembrane region" description="Helical" evidence="1">
    <location>
        <begin position="313"/>
        <end position="332"/>
    </location>
</feature>
<evidence type="ECO:0008006" key="4">
    <source>
        <dbReference type="Google" id="ProtNLM"/>
    </source>
</evidence>
<organism evidence="2 3">
    <name type="scientific">candidate division CSSED10-310 bacterium</name>
    <dbReference type="NCBI Taxonomy" id="2855610"/>
    <lineage>
        <taxon>Bacteria</taxon>
        <taxon>Bacteria division CSSED10-310</taxon>
    </lineage>
</organism>
<protein>
    <recommendedName>
        <fullName evidence="4">O-antigen ligase domain-containing protein</fullName>
    </recommendedName>
</protein>
<feature type="transmembrane region" description="Helical" evidence="1">
    <location>
        <begin position="160"/>
        <end position="176"/>
    </location>
</feature>
<keyword evidence="1" id="KW-0812">Transmembrane</keyword>
<feature type="transmembrane region" description="Helical" evidence="1">
    <location>
        <begin position="45"/>
        <end position="62"/>
    </location>
</feature>
<feature type="transmembrane region" description="Helical" evidence="1">
    <location>
        <begin position="69"/>
        <end position="87"/>
    </location>
</feature>
<keyword evidence="1" id="KW-1133">Transmembrane helix</keyword>
<gene>
    <name evidence="2" type="ORF">ACFL27_14160</name>
</gene>
<sequence>MISENSFSSQGHRFQTTYEISLVVLFGLCFLLTFILQIIWIKEFYIIPFCSKLCLVFLFYVITRFRGEYGVYIFLVTVILSGFSGLLHNIYSWLYLSLCFLFILLYQSLGTYQKFCFVVNRFRKSPLGIPLLVSGFGVPLLGIANGFIQHNNRSYLLRDADGWIFFLIYFCLIGIIRENAQFRKLILVFIYAIISLAFYHSALYYCYLFGGLEFDFLNTLLYKVLNLGGHLTPNQNGFLRIYTGNGIFLIYGICFGLMMLLHKQKFNFVKWLFFLAVLSHSLIISYTRGFWVAVILAVLLMFLFLPGHVNKKVFLILGVCLILVAIFSYFIFDKSPLQLMKGEFKRISISLLALKKTESIFEITSSQEILKIPVAGSPTVIKLKQYYALYLHTKEKPLLGHGFGATLPGKYTFRFSEKDIKCDKVPHIFEAGYGDLLMKVGLVGFCSWFILIGAILYQSFLLFRQADSSCKLLIIVIILPLPGLLFTFGTNPYIFSPYGIIPLVLSAFLVEHMTSMKRLNRSVECEQILEGS</sequence>
<evidence type="ECO:0000313" key="3">
    <source>
        <dbReference type="Proteomes" id="UP001594351"/>
    </source>
</evidence>